<proteinExistence type="predicted"/>
<reference evidence="1" key="1">
    <citation type="journal article" date="2014" name="Int. J. Syst. Evol. Microbiol.">
        <title>Complete genome sequence of Corynebacterium casei LMG S-19264T (=DSM 44701T), isolated from a smear-ripened cheese.</title>
        <authorList>
            <consortium name="US DOE Joint Genome Institute (JGI-PGF)"/>
            <person name="Walter F."/>
            <person name="Albersmeier A."/>
            <person name="Kalinowski J."/>
            <person name="Ruckert C."/>
        </authorList>
    </citation>
    <scope>NUCLEOTIDE SEQUENCE</scope>
    <source>
        <strain evidence="1">CGMCC 1.15179</strain>
    </source>
</reference>
<protein>
    <submittedName>
        <fullName evidence="1">Uncharacterized protein</fullName>
    </submittedName>
</protein>
<evidence type="ECO:0000313" key="1">
    <source>
        <dbReference type="EMBL" id="GGE17124.1"/>
    </source>
</evidence>
<dbReference type="Proteomes" id="UP000625210">
    <property type="component" value="Unassembled WGS sequence"/>
</dbReference>
<evidence type="ECO:0000313" key="2">
    <source>
        <dbReference type="Proteomes" id="UP000625210"/>
    </source>
</evidence>
<keyword evidence="2" id="KW-1185">Reference proteome</keyword>
<accession>A0A8J2VIL8</accession>
<gene>
    <name evidence="1" type="ORF">GCM10011571_18530</name>
</gene>
<sequence length="41" mass="4693">MAKQRCKKTENSKQMICVDCGIQMAPSYITQCEHCLSKVKE</sequence>
<comment type="caution">
    <text evidence="1">The sequence shown here is derived from an EMBL/GenBank/DDBJ whole genome shotgun (WGS) entry which is preliminary data.</text>
</comment>
<name>A0A8J2VIL8_9BACL</name>
<dbReference type="EMBL" id="BMHQ01000005">
    <property type="protein sequence ID" value="GGE17124.1"/>
    <property type="molecule type" value="Genomic_DNA"/>
</dbReference>
<organism evidence="1 2">
    <name type="scientific">Marinithermofilum abyssi</name>
    <dbReference type="NCBI Taxonomy" id="1571185"/>
    <lineage>
        <taxon>Bacteria</taxon>
        <taxon>Bacillati</taxon>
        <taxon>Bacillota</taxon>
        <taxon>Bacilli</taxon>
        <taxon>Bacillales</taxon>
        <taxon>Thermoactinomycetaceae</taxon>
        <taxon>Marinithermofilum</taxon>
    </lineage>
</organism>
<dbReference type="AlphaFoldDB" id="A0A8J2VIL8"/>
<reference evidence="1" key="2">
    <citation type="submission" date="2020-09" db="EMBL/GenBank/DDBJ databases">
        <authorList>
            <person name="Sun Q."/>
            <person name="Zhou Y."/>
        </authorList>
    </citation>
    <scope>NUCLEOTIDE SEQUENCE</scope>
    <source>
        <strain evidence="1">CGMCC 1.15179</strain>
    </source>
</reference>